<evidence type="ECO:0000313" key="3">
    <source>
        <dbReference type="Proteomes" id="UP001067121"/>
    </source>
</evidence>
<sequence length="117" mass="12052">MKGKKAIISALSVSALALSLGGVASAEEMSAAPASSIQNASHSPIKVMDAFYQMKVNSYLNIARAGATSYVVTSGHDYISVSQSGMVYSKSKAGSAEVTIYKGSSVLGVVTISVREK</sequence>
<dbReference type="AlphaFoldDB" id="A0AAP3FRU4"/>
<proteinExistence type="predicted"/>
<dbReference type="EMBL" id="JALAOH010000006">
    <property type="protein sequence ID" value="MCY8315756.1"/>
    <property type="molecule type" value="Genomic_DNA"/>
</dbReference>
<feature type="signal peptide" evidence="1">
    <location>
        <begin position="1"/>
        <end position="26"/>
    </location>
</feature>
<name>A0AAP3FRU4_BACVA</name>
<keyword evidence="1" id="KW-0732">Signal</keyword>
<gene>
    <name evidence="2" type="ORF">MOC71_03110</name>
</gene>
<protein>
    <recommendedName>
        <fullName evidence="4">BIG2 domain-containing protein</fullName>
    </recommendedName>
</protein>
<evidence type="ECO:0008006" key="4">
    <source>
        <dbReference type="Google" id="ProtNLM"/>
    </source>
</evidence>
<organism evidence="2 3">
    <name type="scientific">Bacillus vallismortis</name>
    <dbReference type="NCBI Taxonomy" id="72361"/>
    <lineage>
        <taxon>Bacteria</taxon>
        <taxon>Bacillati</taxon>
        <taxon>Bacillota</taxon>
        <taxon>Bacilli</taxon>
        <taxon>Bacillales</taxon>
        <taxon>Bacillaceae</taxon>
        <taxon>Bacillus</taxon>
    </lineage>
</organism>
<comment type="caution">
    <text evidence="2">The sequence shown here is derived from an EMBL/GenBank/DDBJ whole genome shotgun (WGS) entry which is preliminary data.</text>
</comment>
<dbReference type="Proteomes" id="UP001067121">
    <property type="component" value="Unassembled WGS sequence"/>
</dbReference>
<evidence type="ECO:0000313" key="2">
    <source>
        <dbReference type="EMBL" id="MCY8315756.1"/>
    </source>
</evidence>
<reference evidence="2" key="1">
    <citation type="submission" date="2022-02" db="EMBL/GenBank/DDBJ databases">
        <title>Crop Bioprotection Bacillus Genome Sequencing.</title>
        <authorList>
            <person name="Dunlap C."/>
        </authorList>
    </citation>
    <scope>NUCLEOTIDE SEQUENCE</scope>
    <source>
        <strain evidence="2">98-1</strain>
    </source>
</reference>
<accession>A0AAP3FRU4</accession>
<feature type="chain" id="PRO_5042839768" description="BIG2 domain-containing protein" evidence="1">
    <location>
        <begin position="27"/>
        <end position="117"/>
    </location>
</feature>
<evidence type="ECO:0000256" key="1">
    <source>
        <dbReference type="SAM" id="SignalP"/>
    </source>
</evidence>
<dbReference type="RefSeq" id="WP_268542376.1">
    <property type="nucleotide sequence ID" value="NZ_JALAOH010000006.1"/>
</dbReference>